<evidence type="ECO:0000313" key="10">
    <source>
        <dbReference type="Proteomes" id="UP001501638"/>
    </source>
</evidence>
<protein>
    <submittedName>
        <fullName evidence="9">Acyl-CoA dehydrogenase family protein</fullName>
    </submittedName>
</protein>
<dbReference type="Pfam" id="PF02770">
    <property type="entry name" value="Acyl-CoA_dh_M"/>
    <property type="match status" value="1"/>
</dbReference>
<feature type="domain" description="Acyl-CoA oxidase/dehydrogenase middle" evidence="7">
    <location>
        <begin position="124"/>
        <end position="219"/>
    </location>
</feature>
<dbReference type="Pfam" id="PF00441">
    <property type="entry name" value="Acyl-CoA_dh_1"/>
    <property type="match status" value="1"/>
</dbReference>
<dbReference type="InterPro" id="IPR009075">
    <property type="entry name" value="AcylCo_DH/oxidase_C"/>
</dbReference>
<evidence type="ECO:0000256" key="4">
    <source>
        <dbReference type="ARBA" id="ARBA00022827"/>
    </source>
</evidence>
<dbReference type="SUPFAM" id="SSF47203">
    <property type="entry name" value="Acyl-CoA dehydrogenase C-terminal domain-like"/>
    <property type="match status" value="1"/>
</dbReference>
<dbReference type="Gene3D" id="2.40.110.10">
    <property type="entry name" value="Butyryl-CoA Dehydrogenase, subunit A, domain 2"/>
    <property type="match status" value="1"/>
</dbReference>
<comment type="cofactor">
    <cofactor evidence="1 5">
        <name>FAD</name>
        <dbReference type="ChEBI" id="CHEBI:57692"/>
    </cofactor>
</comment>
<reference evidence="10" key="1">
    <citation type="journal article" date="2019" name="Int. J. Syst. Evol. Microbiol.">
        <title>The Global Catalogue of Microorganisms (GCM) 10K type strain sequencing project: providing services to taxonomists for standard genome sequencing and annotation.</title>
        <authorList>
            <consortium name="The Broad Institute Genomics Platform"/>
            <consortium name="The Broad Institute Genome Sequencing Center for Infectious Disease"/>
            <person name="Wu L."/>
            <person name="Ma J."/>
        </authorList>
    </citation>
    <scope>NUCLEOTIDE SEQUENCE [LARGE SCALE GENOMIC DNA]</scope>
    <source>
        <strain evidence="10">JCM 6305</strain>
    </source>
</reference>
<dbReference type="InterPro" id="IPR046373">
    <property type="entry name" value="Acyl-CoA_Oxase/DH_mid-dom_sf"/>
</dbReference>
<dbReference type="InterPro" id="IPR036250">
    <property type="entry name" value="AcylCo_DH-like_C"/>
</dbReference>
<dbReference type="RefSeq" id="WP_344320360.1">
    <property type="nucleotide sequence ID" value="NZ_BAAASZ010000005.1"/>
</dbReference>
<dbReference type="InterPro" id="IPR037069">
    <property type="entry name" value="AcylCoA_DH/ox_N_sf"/>
</dbReference>
<keyword evidence="3 5" id="KW-0285">Flavoprotein</keyword>
<name>A0ABP5WHF2_9ACTN</name>
<dbReference type="PROSITE" id="PS00072">
    <property type="entry name" value="ACYL_COA_DH_1"/>
    <property type="match status" value="1"/>
</dbReference>
<evidence type="ECO:0000259" key="7">
    <source>
        <dbReference type="Pfam" id="PF02770"/>
    </source>
</evidence>
<keyword evidence="4 5" id="KW-0274">FAD</keyword>
<sequence length="400" mass="43379">MNLDWTEEQAELHERLRILGATELGHDLEERDRSQRLQEGDWKRCADAGVLALPLPEAYGGAGRDPLTCAIAMEGLGHGCPDNGLLISLGAHLWAVALPVMVFGTDEQKRRYLTGLGDGSLIGAHAITEAGSGSDAMALAMTATRDGDRYVLNGGKRFVTNAPIADVFVVHATLDPELGFTGVTAFIVERNQPGVSVETRFEKSGLRTAPWGELTLENVSVPVSRRLGAEKQGSRILATTMAWERALLLAPLLGTMRRQIDECVEYAHSRKQFGQPIGRFQSVSNRIVDMWVRLEQARLLTYRAGWDLAKAGPSVYSEAAQMQVSEAAVATFQDAMQIFGALGYTKERDAERNLRDALGTRISSGTTDIQRLVMAERLGVTGGARRPATGAGGRAVVHSR</sequence>
<feature type="domain" description="Acyl-CoA dehydrogenase/oxidase N-terminal" evidence="8">
    <location>
        <begin position="6"/>
        <end position="119"/>
    </location>
</feature>
<organism evidence="9 10">
    <name type="scientific">Streptomyces macrosporus</name>
    <dbReference type="NCBI Taxonomy" id="44032"/>
    <lineage>
        <taxon>Bacteria</taxon>
        <taxon>Bacillati</taxon>
        <taxon>Actinomycetota</taxon>
        <taxon>Actinomycetes</taxon>
        <taxon>Kitasatosporales</taxon>
        <taxon>Streptomycetaceae</taxon>
        <taxon>Streptomyces</taxon>
    </lineage>
</organism>
<accession>A0ABP5WHF2</accession>
<dbReference type="Gene3D" id="1.20.140.10">
    <property type="entry name" value="Butyryl-CoA Dehydrogenase, subunit A, domain 3"/>
    <property type="match status" value="1"/>
</dbReference>
<comment type="similarity">
    <text evidence="2 5">Belongs to the acyl-CoA dehydrogenase family.</text>
</comment>
<dbReference type="PANTHER" id="PTHR43884:SF12">
    <property type="entry name" value="ISOVALERYL-COA DEHYDROGENASE, MITOCHONDRIAL-RELATED"/>
    <property type="match status" value="1"/>
</dbReference>
<evidence type="ECO:0000313" key="9">
    <source>
        <dbReference type="EMBL" id="GAA2425489.1"/>
    </source>
</evidence>
<keyword evidence="10" id="KW-1185">Reference proteome</keyword>
<evidence type="ECO:0000256" key="1">
    <source>
        <dbReference type="ARBA" id="ARBA00001974"/>
    </source>
</evidence>
<dbReference type="EMBL" id="BAAASZ010000005">
    <property type="protein sequence ID" value="GAA2425489.1"/>
    <property type="molecule type" value="Genomic_DNA"/>
</dbReference>
<dbReference type="InterPro" id="IPR006091">
    <property type="entry name" value="Acyl-CoA_Oxase/DH_mid-dom"/>
</dbReference>
<dbReference type="InterPro" id="IPR013786">
    <property type="entry name" value="AcylCoA_DH/ox_N"/>
</dbReference>
<evidence type="ECO:0000259" key="6">
    <source>
        <dbReference type="Pfam" id="PF00441"/>
    </source>
</evidence>
<dbReference type="InterPro" id="IPR009100">
    <property type="entry name" value="AcylCoA_DH/oxidase_NM_dom_sf"/>
</dbReference>
<evidence type="ECO:0000259" key="8">
    <source>
        <dbReference type="Pfam" id="PF02771"/>
    </source>
</evidence>
<dbReference type="Pfam" id="PF02771">
    <property type="entry name" value="Acyl-CoA_dh_N"/>
    <property type="match status" value="1"/>
</dbReference>
<dbReference type="Proteomes" id="UP001501638">
    <property type="component" value="Unassembled WGS sequence"/>
</dbReference>
<dbReference type="PANTHER" id="PTHR43884">
    <property type="entry name" value="ACYL-COA DEHYDROGENASE"/>
    <property type="match status" value="1"/>
</dbReference>
<dbReference type="Gene3D" id="1.10.540.10">
    <property type="entry name" value="Acyl-CoA dehydrogenase/oxidase, N-terminal domain"/>
    <property type="match status" value="1"/>
</dbReference>
<keyword evidence="5" id="KW-0560">Oxidoreductase</keyword>
<proteinExistence type="inferred from homology"/>
<evidence type="ECO:0000256" key="3">
    <source>
        <dbReference type="ARBA" id="ARBA00022630"/>
    </source>
</evidence>
<dbReference type="InterPro" id="IPR006089">
    <property type="entry name" value="Acyl-CoA_DH_CS"/>
</dbReference>
<evidence type="ECO:0000256" key="5">
    <source>
        <dbReference type="RuleBase" id="RU362125"/>
    </source>
</evidence>
<feature type="domain" description="Acyl-CoA dehydrogenase/oxidase C-terminal" evidence="6">
    <location>
        <begin position="232"/>
        <end position="378"/>
    </location>
</feature>
<evidence type="ECO:0000256" key="2">
    <source>
        <dbReference type="ARBA" id="ARBA00009347"/>
    </source>
</evidence>
<comment type="caution">
    <text evidence="9">The sequence shown here is derived from an EMBL/GenBank/DDBJ whole genome shotgun (WGS) entry which is preliminary data.</text>
</comment>
<gene>
    <name evidence="9" type="ORF">GCM10010405_05010</name>
</gene>
<dbReference type="SUPFAM" id="SSF56645">
    <property type="entry name" value="Acyl-CoA dehydrogenase NM domain-like"/>
    <property type="match status" value="1"/>
</dbReference>